<accession>A0A022WFR5</accession>
<name>A0A022WFR5_TRIRU</name>
<proteinExistence type="predicted"/>
<protein>
    <submittedName>
        <fullName evidence="1">Uncharacterized protein</fullName>
    </submittedName>
</protein>
<gene>
    <name evidence="1" type="ORF">H103_00619</name>
</gene>
<dbReference type="AlphaFoldDB" id="A0A022WFR5"/>
<dbReference type="OrthoDB" id="4172720at2759"/>
<dbReference type="Proteomes" id="UP000023758">
    <property type="component" value="Unassembled WGS sequence"/>
</dbReference>
<evidence type="ECO:0000313" key="1">
    <source>
        <dbReference type="EMBL" id="EZF57212.1"/>
    </source>
</evidence>
<reference evidence="1" key="1">
    <citation type="submission" date="2014-02" db="EMBL/GenBank/DDBJ databases">
        <title>The Genome Sequence of Trichophyton rubrum (morphotype fischeri) CBS 288.86.</title>
        <authorList>
            <consortium name="The Broad Institute Genomics Platform"/>
            <person name="Cuomo C.A."/>
            <person name="White T.C."/>
            <person name="Graser Y."/>
            <person name="Martinez-Rossi N."/>
            <person name="Heitman J."/>
            <person name="Young S.K."/>
            <person name="Zeng Q."/>
            <person name="Gargeya S."/>
            <person name="Abouelleil A."/>
            <person name="Alvarado L."/>
            <person name="Chapman S.B."/>
            <person name="Gainer-Dewar J."/>
            <person name="Goldberg J."/>
            <person name="Griggs A."/>
            <person name="Gujja S."/>
            <person name="Hansen M."/>
            <person name="Howarth C."/>
            <person name="Imamovic A."/>
            <person name="Larimer J."/>
            <person name="Martinez D."/>
            <person name="Murphy C."/>
            <person name="Pearson M.D."/>
            <person name="Persinoti G."/>
            <person name="Poon T."/>
            <person name="Priest M."/>
            <person name="Roberts A.D."/>
            <person name="Saif S."/>
            <person name="Shea T.D."/>
            <person name="Sykes S.N."/>
            <person name="Wortman J."/>
            <person name="Nusbaum C."/>
            <person name="Birren B."/>
        </authorList>
    </citation>
    <scope>NUCLEOTIDE SEQUENCE [LARGE SCALE GENOMIC DNA]</scope>
    <source>
        <strain evidence="1">CBS 288.86</strain>
    </source>
</reference>
<dbReference type="HOGENOM" id="CLU_1316249_0_0_1"/>
<sequence>MAREFVDRPSEIVNRSITPLEILDLTSFKSFMVKGDIEAADCHHLIPRIMAMISINRQISGLTVDVEVTDGQTKNRRQFLESRVIPLLFERQQPQRAGKRGNPQSYSHLDRVARQWIQRSAGDINVVLTIKISRTKITVRRYGRSGITKAAVLQIITIKKRRQDSYIAGGPLTISFTDLFLRAPFRNQGDIRFNNTELEEWSKNVWETF</sequence>
<organism evidence="1">
    <name type="scientific">Trichophyton rubrum CBS 288.86</name>
    <dbReference type="NCBI Taxonomy" id="1215330"/>
    <lineage>
        <taxon>Eukaryota</taxon>
        <taxon>Fungi</taxon>
        <taxon>Dikarya</taxon>
        <taxon>Ascomycota</taxon>
        <taxon>Pezizomycotina</taxon>
        <taxon>Eurotiomycetes</taxon>
        <taxon>Eurotiomycetidae</taxon>
        <taxon>Onygenales</taxon>
        <taxon>Arthrodermataceae</taxon>
        <taxon>Trichophyton</taxon>
    </lineage>
</organism>
<dbReference type="EMBL" id="KK207697">
    <property type="protein sequence ID" value="EZF57212.1"/>
    <property type="molecule type" value="Genomic_DNA"/>
</dbReference>